<dbReference type="Pfam" id="PF01153">
    <property type="entry name" value="Glypican"/>
    <property type="match status" value="1"/>
</dbReference>
<evidence type="ECO:0000256" key="2">
    <source>
        <dbReference type="ARBA" id="ARBA00010260"/>
    </source>
</evidence>
<dbReference type="GO" id="GO:0045202">
    <property type="term" value="C:synapse"/>
    <property type="evidence" value="ECO:0007669"/>
    <property type="project" value="TreeGrafter"/>
</dbReference>
<dbReference type="GO" id="GO:0005576">
    <property type="term" value="C:extracellular region"/>
    <property type="evidence" value="ECO:0007669"/>
    <property type="project" value="TreeGrafter"/>
</dbReference>
<evidence type="ECO:0000256" key="9">
    <source>
        <dbReference type="ARBA" id="ARBA00023207"/>
    </source>
</evidence>
<evidence type="ECO:0000256" key="6">
    <source>
        <dbReference type="ARBA" id="ARBA00022974"/>
    </source>
</evidence>
<name>A0A7R8CJV2_LEPSM</name>
<keyword evidence="9 12" id="KW-0357">Heparan sulfate</keyword>
<dbReference type="GO" id="GO:1905475">
    <property type="term" value="P:regulation of protein localization to membrane"/>
    <property type="evidence" value="ECO:0007669"/>
    <property type="project" value="TreeGrafter"/>
</dbReference>
<dbReference type="EMBL" id="HG994593">
    <property type="protein sequence ID" value="CAF2839684.1"/>
    <property type="molecule type" value="Genomic_DNA"/>
</dbReference>
<keyword evidence="5" id="KW-0732">Signal</keyword>
<comment type="function">
    <text evidence="12">Cell surface proteoglycan.</text>
</comment>
<evidence type="ECO:0000313" key="13">
    <source>
        <dbReference type="EMBL" id="CAF2839684.1"/>
    </source>
</evidence>
<evidence type="ECO:0000256" key="7">
    <source>
        <dbReference type="ARBA" id="ARBA00023136"/>
    </source>
</evidence>
<evidence type="ECO:0000256" key="12">
    <source>
        <dbReference type="RuleBase" id="RU003519"/>
    </source>
</evidence>
<evidence type="ECO:0000313" key="14">
    <source>
        <dbReference type="Proteomes" id="UP000675881"/>
    </source>
</evidence>
<dbReference type="PANTHER" id="PTHR10822">
    <property type="entry name" value="GLYPICAN"/>
    <property type="match status" value="1"/>
</dbReference>
<evidence type="ECO:0000256" key="3">
    <source>
        <dbReference type="ARBA" id="ARBA00022475"/>
    </source>
</evidence>
<gene>
    <name evidence="13" type="ORF">LSAA_5349</name>
</gene>
<dbReference type="GO" id="GO:0005886">
    <property type="term" value="C:plasma membrane"/>
    <property type="evidence" value="ECO:0007669"/>
    <property type="project" value="UniProtKB-SubCell"/>
</dbReference>
<dbReference type="GO" id="GO:0009986">
    <property type="term" value="C:cell surface"/>
    <property type="evidence" value="ECO:0007669"/>
    <property type="project" value="TreeGrafter"/>
</dbReference>
<dbReference type="GO" id="GO:0016477">
    <property type="term" value="P:cell migration"/>
    <property type="evidence" value="ECO:0007669"/>
    <property type="project" value="TreeGrafter"/>
</dbReference>
<sequence>MFTQGIYFVSSVLFLSLRYVEPRGERIHCQNVKISLEKERQGIRLSGFSSSLINDVELDYCPRGPSCCSKETEQDLGNWAKTDFVLQMKKHTQKIAAPLKLYASKLEKYIEQLIDHTQKQENDFFIKTYGIFYIKNEEIFDRFWDEIRDYYVRGRTNLVMNSQYVLDDQYMSCVAETMNAVVPFNDIPKHLAMGLRHSMVAIRALSKSLKDALEVAVQLGDAAEPSTWCFKALQTMYTCPACMGVSSVRICQPFCLDVMQSCVSRHLNLQELWDDFINSTVALLDRISGPFDFEAVMKRKDISISDAIMNYQPNVAGVNSKVFEMCGSPKLMKRSVDEPMTSFIFEQPSEDSLSPAYFAQGSQLYRIVEEVREVLNSTKGFWKSLPAKFCNEGRKRRNI</sequence>
<keyword evidence="14" id="KW-1185">Reference proteome</keyword>
<keyword evidence="7 12" id="KW-0472">Membrane</keyword>
<dbReference type="InterPro" id="IPR001863">
    <property type="entry name" value="Glypican"/>
</dbReference>
<keyword evidence="10 12" id="KW-0449">Lipoprotein</keyword>
<keyword evidence="8" id="KW-0325">Glycoprotein</keyword>
<comment type="subcellular location">
    <subcellularLocation>
        <location evidence="1 12">Cell membrane</location>
        <topology evidence="1 12">Lipid-anchor</topology>
        <topology evidence="1 12">GPI-anchor</topology>
    </subcellularLocation>
</comment>
<dbReference type="GO" id="GO:0009966">
    <property type="term" value="P:regulation of signal transduction"/>
    <property type="evidence" value="ECO:0007669"/>
    <property type="project" value="InterPro"/>
</dbReference>
<protein>
    <submittedName>
        <fullName evidence="13">GPC4</fullName>
    </submittedName>
</protein>
<accession>A0A7R8CJV2</accession>
<evidence type="ECO:0000256" key="10">
    <source>
        <dbReference type="ARBA" id="ARBA00023288"/>
    </source>
</evidence>
<evidence type="ECO:0000256" key="11">
    <source>
        <dbReference type="RuleBase" id="RU003518"/>
    </source>
</evidence>
<organism evidence="13 14">
    <name type="scientific">Lepeophtheirus salmonis</name>
    <name type="common">Salmon louse</name>
    <name type="synonym">Caligus salmonis</name>
    <dbReference type="NCBI Taxonomy" id="72036"/>
    <lineage>
        <taxon>Eukaryota</taxon>
        <taxon>Metazoa</taxon>
        <taxon>Ecdysozoa</taxon>
        <taxon>Arthropoda</taxon>
        <taxon>Crustacea</taxon>
        <taxon>Multicrustacea</taxon>
        <taxon>Hexanauplia</taxon>
        <taxon>Copepoda</taxon>
        <taxon>Siphonostomatoida</taxon>
        <taxon>Caligidae</taxon>
        <taxon>Lepeophtheirus</taxon>
    </lineage>
</organism>
<evidence type="ECO:0000256" key="8">
    <source>
        <dbReference type="ARBA" id="ARBA00023180"/>
    </source>
</evidence>
<dbReference type="PANTHER" id="PTHR10822:SF30">
    <property type="entry name" value="DALLY-LIKE, ISOFORM A"/>
    <property type="match status" value="1"/>
</dbReference>
<proteinExistence type="inferred from homology"/>
<dbReference type="AlphaFoldDB" id="A0A7R8CJV2"/>
<evidence type="ECO:0000256" key="1">
    <source>
        <dbReference type="ARBA" id="ARBA00004609"/>
    </source>
</evidence>
<keyword evidence="4 12" id="KW-0336">GPI-anchor</keyword>
<comment type="similarity">
    <text evidence="2 11">Belongs to the glypican family.</text>
</comment>
<reference evidence="13" key="1">
    <citation type="submission" date="2021-02" db="EMBL/GenBank/DDBJ databases">
        <authorList>
            <person name="Bekaert M."/>
        </authorList>
    </citation>
    <scope>NUCLEOTIDE SEQUENCE</scope>
    <source>
        <strain evidence="13">IoA-00</strain>
    </source>
</reference>
<evidence type="ECO:0000256" key="5">
    <source>
        <dbReference type="ARBA" id="ARBA00022729"/>
    </source>
</evidence>
<keyword evidence="3" id="KW-1003">Cell membrane</keyword>
<dbReference type="OrthoDB" id="10010764at2759"/>
<evidence type="ECO:0000256" key="4">
    <source>
        <dbReference type="ARBA" id="ARBA00022622"/>
    </source>
</evidence>
<dbReference type="GO" id="GO:0098552">
    <property type="term" value="C:side of membrane"/>
    <property type="evidence" value="ECO:0007669"/>
    <property type="project" value="UniProtKB-KW"/>
</dbReference>
<dbReference type="Proteomes" id="UP000675881">
    <property type="component" value="Chromosome 14"/>
</dbReference>
<keyword evidence="6 12" id="KW-0654">Proteoglycan</keyword>